<accession>A0ACD3QKC5</accession>
<dbReference type="Proteomes" id="UP000793456">
    <property type="component" value="Chromosome XVIII"/>
</dbReference>
<keyword evidence="2" id="KW-1185">Reference proteome</keyword>
<comment type="caution">
    <text evidence="1">The sequence shown here is derived from an EMBL/GenBank/DDBJ whole genome shotgun (WGS) entry which is preliminary data.</text>
</comment>
<sequence>MVMHKLGLSAGSGSERSCDLDGFLPLGLDMNSGHSDTPEHTYCDSVRTRETTPYDSGPTGSEGYWPSSSLSTGTGHLVFSVMEDSQTLPTGIHSTTPTRREEISANKPGTSESESNQCGKSTPPLSWVPAACSQSNPRSGSELGAAFRPLSRVAQEIMEICSVDQMGCEDPDLDTDTTLHTLHELEQELRLTAKETGKQVSVFGAGSSGSRDQQANHHFTWGRVSEEQKEEEAAAQRDQLSVLLLP</sequence>
<proteinExistence type="predicted"/>
<protein>
    <submittedName>
        <fullName evidence="1">Uncharacterized protein</fullName>
    </submittedName>
</protein>
<name>A0ACD3QKC5_LARCR</name>
<evidence type="ECO:0000313" key="2">
    <source>
        <dbReference type="Proteomes" id="UP000793456"/>
    </source>
</evidence>
<dbReference type="EMBL" id="CM011691">
    <property type="protein sequence ID" value="TMS07171.1"/>
    <property type="molecule type" value="Genomic_DNA"/>
</dbReference>
<evidence type="ECO:0000313" key="1">
    <source>
        <dbReference type="EMBL" id="TMS07171.1"/>
    </source>
</evidence>
<gene>
    <name evidence="1" type="ORF">E3U43_011264</name>
</gene>
<reference evidence="1" key="1">
    <citation type="submission" date="2018-11" db="EMBL/GenBank/DDBJ databases">
        <title>The sequence and de novo assembly of Larimichthys crocea genome using PacBio and Hi-C technologies.</title>
        <authorList>
            <person name="Xu P."/>
            <person name="Chen B."/>
            <person name="Zhou Z."/>
            <person name="Ke Q."/>
            <person name="Wu Y."/>
            <person name="Bai H."/>
            <person name="Pu F."/>
        </authorList>
    </citation>
    <scope>NUCLEOTIDE SEQUENCE</scope>
    <source>
        <tissue evidence="1">Muscle</tissue>
    </source>
</reference>
<organism evidence="1 2">
    <name type="scientific">Larimichthys crocea</name>
    <name type="common">Large yellow croaker</name>
    <name type="synonym">Pseudosciaena crocea</name>
    <dbReference type="NCBI Taxonomy" id="215358"/>
    <lineage>
        <taxon>Eukaryota</taxon>
        <taxon>Metazoa</taxon>
        <taxon>Chordata</taxon>
        <taxon>Craniata</taxon>
        <taxon>Vertebrata</taxon>
        <taxon>Euteleostomi</taxon>
        <taxon>Actinopterygii</taxon>
        <taxon>Neopterygii</taxon>
        <taxon>Teleostei</taxon>
        <taxon>Neoteleostei</taxon>
        <taxon>Acanthomorphata</taxon>
        <taxon>Eupercaria</taxon>
        <taxon>Sciaenidae</taxon>
        <taxon>Larimichthys</taxon>
    </lineage>
</organism>